<sequence>MPDRHYLHKILLFLNQGRVRVGAHYYLQFLDQILTQTIITTCLVTHPTSTWNCLIRAYSKTHTPIKSILVSNYFIELGSFYPDRYTYPLLLNACSRLSFASMGQLVHTHLIKIGLDSDIYVQNALLHFYGSIKQLNYARLLFDKMYERDITSWNTFMGASYASSNSVIDLMDLFKRLISEGVGADKITLVILFSAFAQAQCDESLEYGTAVHSCAIKMGLVSMLNVSNALLNMYTKYRQMDAASRVFDEMGSKKDAVSHAILINGYVEKGLIDLASDIFYQIFDKDLVLWNVMLHGYIKAKRPIDALELFKKMDNEGLIPDENTMVGILAACASLSDLQYGRVVHMFINRNDIKQDIFVKTALIDMYFKCGSPEEALVTFYKMEYKDVFTWTAVIEGLANNGYGNVALNLFKQMEEQGIQPNEATFVSALTSCRHSGLVKEGCQMFRKMVEVYKLQPRFEHFGCLIDVLSRAGLLAQAYEFVKLLRPEERLAAYKIVLSACIKYLEFDVGEKAALEMAELSPQSCEMHILLSNFYALAGQWERVAKTRRTMKRLNTRKEPGISSGEPKL</sequence>
<dbReference type="InParanoid" id="B9SB12"/>
<protein>
    <submittedName>
        <fullName evidence="3">Pentatricopeptide repeat-containing protein, putative</fullName>
    </submittedName>
</protein>
<dbReference type="InterPro" id="IPR011990">
    <property type="entry name" value="TPR-like_helical_dom_sf"/>
</dbReference>
<keyword evidence="4" id="KW-1185">Reference proteome</keyword>
<evidence type="ECO:0000256" key="2">
    <source>
        <dbReference type="PROSITE-ProRule" id="PRU00708"/>
    </source>
</evidence>
<evidence type="ECO:0000313" key="4">
    <source>
        <dbReference type="Proteomes" id="UP000008311"/>
    </source>
</evidence>
<dbReference type="EMBL" id="EQ973910">
    <property type="protein sequence ID" value="EEF39203.1"/>
    <property type="molecule type" value="Genomic_DNA"/>
</dbReference>
<dbReference type="FunFam" id="1.25.40.10:FF:000348">
    <property type="entry name" value="Pentatricopeptide repeat-containing protein chloroplastic"/>
    <property type="match status" value="1"/>
</dbReference>
<accession>B9SB12</accession>
<dbReference type="FunFam" id="1.25.40.10:FF:000090">
    <property type="entry name" value="Pentatricopeptide repeat-containing protein, chloroplastic"/>
    <property type="match status" value="1"/>
</dbReference>
<proteinExistence type="predicted"/>
<dbReference type="Pfam" id="PF13041">
    <property type="entry name" value="PPR_2"/>
    <property type="match status" value="2"/>
</dbReference>
<feature type="repeat" description="PPR" evidence="2">
    <location>
        <begin position="286"/>
        <end position="320"/>
    </location>
</feature>
<dbReference type="NCBIfam" id="TIGR00756">
    <property type="entry name" value="PPR"/>
    <property type="match status" value="2"/>
</dbReference>
<dbReference type="AlphaFoldDB" id="B9SB12"/>
<evidence type="ECO:0000313" key="3">
    <source>
        <dbReference type="EMBL" id="EEF39203.1"/>
    </source>
</evidence>
<dbReference type="Pfam" id="PF20431">
    <property type="entry name" value="E_motif"/>
    <property type="match status" value="1"/>
</dbReference>
<dbReference type="InterPro" id="IPR002885">
    <property type="entry name" value="PPR_rpt"/>
</dbReference>
<dbReference type="PANTHER" id="PTHR47926:SF412">
    <property type="entry name" value="PENTATRICOPEPTIDE REPEAT-CONTAINING PROTEIN"/>
    <property type="match status" value="1"/>
</dbReference>
<dbReference type="PROSITE" id="PS51375">
    <property type="entry name" value="PPR"/>
    <property type="match status" value="2"/>
</dbReference>
<name>B9SB12_RICCO</name>
<dbReference type="InterPro" id="IPR046848">
    <property type="entry name" value="E_motif"/>
</dbReference>
<gene>
    <name evidence="3" type="ORF">RCOM_1336310</name>
</gene>
<dbReference type="Pfam" id="PF01535">
    <property type="entry name" value="PPR"/>
    <property type="match status" value="3"/>
</dbReference>
<dbReference type="PANTHER" id="PTHR47926">
    <property type="entry name" value="PENTATRICOPEPTIDE REPEAT-CONTAINING PROTEIN"/>
    <property type="match status" value="1"/>
</dbReference>
<dbReference type="InterPro" id="IPR046960">
    <property type="entry name" value="PPR_At4g14850-like_plant"/>
</dbReference>
<dbReference type="eggNOG" id="KOG4197">
    <property type="taxonomic scope" value="Eukaryota"/>
</dbReference>
<dbReference type="GO" id="GO:0009451">
    <property type="term" value="P:RNA modification"/>
    <property type="evidence" value="ECO:0000318"/>
    <property type="project" value="GO_Central"/>
</dbReference>
<dbReference type="GO" id="GO:0003723">
    <property type="term" value="F:RNA binding"/>
    <property type="evidence" value="ECO:0007669"/>
    <property type="project" value="InterPro"/>
</dbReference>
<keyword evidence="1" id="KW-0677">Repeat</keyword>
<dbReference type="Gene3D" id="1.25.40.10">
    <property type="entry name" value="Tetratricopeptide repeat domain"/>
    <property type="match status" value="4"/>
</dbReference>
<organism evidence="3 4">
    <name type="scientific">Ricinus communis</name>
    <name type="common">Castor bean</name>
    <dbReference type="NCBI Taxonomy" id="3988"/>
    <lineage>
        <taxon>Eukaryota</taxon>
        <taxon>Viridiplantae</taxon>
        <taxon>Streptophyta</taxon>
        <taxon>Embryophyta</taxon>
        <taxon>Tracheophyta</taxon>
        <taxon>Spermatophyta</taxon>
        <taxon>Magnoliopsida</taxon>
        <taxon>eudicotyledons</taxon>
        <taxon>Gunneridae</taxon>
        <taxon>Pentapetalae</taxon>
        <taxon>rosids</taxon>
        <taxon>fabids</taxon>
        <taxon>Malpighiales</taxon>
        <taxon>Euphorbiaceae</taxon>
        <taxon>Acalyphoideae</taxon>
        <taxon>Acalypheae</taxon>
        <taxon>Ricinus</taxon>
    </lineage>
</organism>
<feature type="repeat" description="PPR" evidence="2">
    <location>
        <begin position="387"/>
        <end position="421"/>
    </location>
</feature>
<dbReference type="Proteomes" id="UP000008311">
    <property type="component" value="Unassembled WGS sequence"/>
</dbReference>
<evidence type="ECO:0000256" key="1">
    <source>
        <dbReference type="ARBA" id="ARBA00022737"/>
    </source>
</evidence>
<reference evidence="4" key="1">
    <citation type="journal article" date="2010" name="Nat. Biotechnol.">
        <title>Draft genome sequence of the oilseed species Ricinus communis.</title>
        <authorList>
            <person name="Chan A.P."/>
            <person name="Crabtree J."/>
            <person name="Zhao Q."/>
            <person name="Lorenzi H."/>
            <person name="Orvis J."/>
            <person name="Puiu D."/>
            <person name="Melake-Berhan A."/>
            <person name="Jones K.M."/>
            <person name="Redman J."/>
            <person name="Chen G."/>
            <person name="Cahoon E.B."/>
            <person name="Gedil M."/>
            <person name="Stanke M."/>
            <person name="Haas B.J."/>
            <person name="Wortman J.R."/>
            <person name="Fraser-Liggett C.M."/>
            <person name="Ravel J."/>
            <person name="Rabinowicz P.D."/>
        </authorList>
    </citation>
    <scope>NUCLEOTIDE SEQUENCE [LARGE SCALE GENOMIC DNA]</scope>
    <source>
        <strain evidence="4">cv. Hale</strain>
    </source>
</reference>